<dbReference type="GO" id="GO:1904047">
    <property type="term" value="F:S-adenosyl-L-methionine binding"/>
    <property type="evidence" value="ECO:0007669"/>
    <property type="project" value="TreeGrafter"/>
</dbReference>
<dbReference type="Pfam" id="PF02086">
    <property type="entry name" value="MethyltransfD12"/>
    <property type="match status" value="1"/>
</dbReference>
<dbReference type="InterPro" id="IPR012327">
    <property type="entry name" value="MeTrfase_D12"/>
</dbReference>
<dbReference type="GO" id="GO:0009307">
    <property type="term" value="P:DNA restriction-modification system"/>
    <property type="evidence" value="ECO:0007669"/>
    <property type="project" value="InterPro"/>
</dbReference>
<feature type="binding site" evidence="7">
    <location>
        <position position="17"/>
    </location>
    <ligand>
        <name>S-adenosyl-L-methionine</name>
        <dbReference type="ChEBI" id="CHEBI:59789"/>
    </ligand>
</feature>
<feature type="binding site" evidence="7">
    <location>
        <position position="59"/>
    </location>
    <ligand>
        <name>S-adenosyl-L-methionine</name>
        <dbReference type="ChEBI" id="CHEBI:59789"/>
    </ligand>
</feature>
<name>A0A4R5F435_9FLAO</name>
<gene>
    <name evidence="9" type="ORF">E0I26_13800</name>
</gene>
<dbReference type="OrthoDB" id="9805629at2"/>
<evidence type="ECO:0000256" key="6">
    <source>
        <dbReference type="ARBA" id="ARBA00047942"/>
    </source>
</evidence>
<protein>
    <recommendedName>
        <fullName evidence="2 8">Site-specific DNA-methyltransferase (adenine-specific)</fullName>
        <ecNumber evidence="2 8">2.1.1.72</ecNumber>
    </recommendedName>
</protein>
<dbReference type="InterPro" id="IPR012263">
    <property type="entry name" value="M_m6A_EcoRV"/>
</dbReference>
<organism evidence="9 10">
    <name type="scientific">Flavobacterium rhamnosiphilum</name>
    <dbReference type="NCBI Taxonomy" id="2541724"/>
    <lineage>
        <taxon>Bacteria</taxon>
        <taxon>Pseudomonadati</taxon>
        <taxon>Bacteroidota</taxon>
        <taxon>Flavobacteriia</taxon>
        <taxon>Flavobacteriales</taxon>
        <taxon>Flavobacteriaceae</taxon>
        <taxon>Flavobacterium</taxon>
    </lineage>
</organism>
<dbReference type="PRINTS" id="PR00505">
    <property type="entry name" value="D12N6MTFRASE"/>
</dbReference>
<comment type="catalytic activity">
    <reaction evidence="6 8">
        <text>a 2'-deoxyadenosine in DNA + S-adenosyl-L-methionine = an N(6)-methyl-2'-deoxyadenosine in DNA + S-adenosyl-L-homocysteine + H(+)</text>
        <dbReference type="Rhea" id="RHEA:15197"/>
        <dbReference type="Rhea" id="RHEA-COMP:12418"/>
        <dbReference type="Rhea" id="RHEA-COMP:12419"/>
        <dbReference type="ChEBI" id="CHEBI:15378"/>
        <dbReference type="ChEBI" id="CHEBI:57856"/>
        <dbReference type="ChEBI" id="CHEBI:59789"/>
        <dbReference type="ChEBI" id="CHEBI:90615"/>
        <dbReference type="ChEBI" id="CHEBI:90616"/>
        <dbReference type="EC" id="2.1.1.72"/>
    </reaction>
</comment>
<dbReference type="PROSITE" id="PS00092">
    <property type="entry name" value="N6_MTASE"/>
    <property type="match status" value="1"/>
</dbReference>
<accession>A0A4R5F435</accession>
<dbReference type="GO" id="GO:0009007">
    <property type="term" value="F:site-specific DNA-methyltransferase (adenine-specific) activity"/>
    <property type="evidence" value="ECO:0007669"/>
    <property type="project" value="UniProtKB-UniRule"/>
</dbReference>
<evidence type="ECO:0000256" key="5">
    <source>
        <dbReference type="ARBA" id="ARBA00022691"/>
    </source>
</evidence>
<dbReference type="RefSeq" id="WP_131917027.1">
    <property type="nucleotide sequence ID" value="NZ_SMLG01000012.1"/>
</dbReference>
<evidence type="ECO:0000256" key="7">
    <source>
        <dbReference type="PIRSR" id="PIRSR000398-1"/>
    </source>
</evidence>
<dbReference type="InterPro" id="IPR023095">
    <property type="entry name" value="Ade_MeTrfase_dom_2"/>
</dbReference>
<evidence type="ECO:0000256" key="4">
    <source>
        <dbReference type="ARBA" id="ARBA00022679"/>
    </source>
</evidence>
<evidence type="ECO:0000313" key="10">
    <source>
        <dbReference type="Proteomes" id="UP000294814"/>
    </source>
</evidence>
<comment type="similarity">
    <text evidence="1 8">Belongs to the N(4)/N(6)-methyltransferase family.</text>
</comment>
<sequence length="270" mass="31304">MAETKLAKPFLRWAGGKRWLKKDIDELVNINNYENYHEPFVGGGAILFHLKPTNAFISDANKELIDTYLAIRENPNNVIENLKKFKKDKESYYIIRSQNFENNFQKAAQFIYLNQMSFNGIYRVNANGGYNVPYGNREKYDFDYVNILLVSEFLQNITIQHCDFQESLNNVGENDLVFLDPPYTIAHNLNGFVQYNQKIFSLDDQYRLTDAIDQIKEIGANYILTNAAHSKVREIFDKENDTILEISRASVVGGKNSIRGQYSEYLFTNL</sequence>
<dbReference type="EC" id="2.1.1.72" evidence="2 8"/>
<dbReference type="GO" id="GO:0032259">
    <property type="term" value="P:methylation"/>
    <property type="evidence" value="ECO:0007669"/>
    <property type="project" value="UniProtKB-KW"/>
</dbReference>
<keyword evidence="5 8" id="KW-0949">S-adenosyl-L-methionine</keyword>
<evidence type="ECO:0000313" key="9">
    <source>
        <dbReference type="EMBL" id="TDE42223.1"/>
    </source>
</evidence>
<dbReference type="EMBL" id="SMLG01000012">
    <property type="protein sequence ID" value="TDE42223.1"/>
    <property type="molecule type" value="Genomic_DNA"/>
</dbReference>
<dbReference type="NCBIfam" id="TIGR00571">
    <property type="entry name" value="dam"/>
    <property type="match status" value="1"/>
</dbReference>
<dbReference type="PANTHER" id="PTHR30481:SF3">
    <property type="entry name" value="DNA ADENINE METHYLASE"/>
    <property type="match status" value="1"/>
</dbReference>
<dbReference type="Gene3D" id="3.40.50.150">
    <property type="entry name" value="Vaccinia Virus protein VP39"/>
    <property type="match status" value="1"/>
</dbReference>
<keyword evidence="3 8" id="KW-0489">Methyltransferase</keyword>
<dbReference type="GO" id="GO:0043565">
    <property type="term" value="F:sequence-specific DNA binding"/>
    <property type="evidence" value="ECO:0007669"/>
    <property type="project" value="TreeGrafter"/>
</dbReference>
<keyword evidence="10" id="KW-1185">Reference proteome</keyword>
<evidence type="ECO:0000256" key="8">
    <source>
        <dbReference type="RuleBase" id="RU361257"/>
    </source>
</evidence>
<dbReference type="InterPro" id="IPR002052">
    <property type="entry name" value="DNA_methylase_N6_adenine_CS"/>
</dbReference>
<feature type="binding site" evidence="7">
    <location>
        <position position="180"/>
    </location>
    <ligand>
        <name>S-adenosyl-L-methionine</name>
        <dbReference type="ChEBI" id="CHEBI:59789"/>
    </ligand>
</feature>
<evidence type="ECO:0000256" key="1">
    <source>
        <dbReference type="ARBA" id="ARBA00006594"/>
    </source>
</evidence>
<dbReference type="InterPro" id="IPR029063">
    <property type="entry name" value="SAM-dependent_MTases_sf"/>
</dbReference>
<proteinExistence type="inferred from homology"/>
<keyword evidence="4 8" id="KW-0808">Transferase</keyword>
<reference evidence="9 10" key="1">
    <citation type="submission" date="2019-03" db="EMBL/GenBank/DDBJ databases">
        <title>Novel species of Flavobacterium.</title>
        <authorList>
            <person name="Liu Q."/>
            <person name="Xin Y.-H."/>
        </authorList>
    </citation>
    <scope>NUCLEOTIDE SEQUENCE [LARGE SCALE GENOMIC DNA]</scope>
    <source>
        <strain evidence="9 10">LB3P52</strain>
    </source>
</reference>
<dbReference type="GO" id="GO:0006298">
    <property type="term" value="P:mismatch repair"/>
    <property type="evidence" value="ECO:0007669"/>
    <property type="project" value="TreeGrafter"/>
</dbReference>
<dbReference type="AlphaFoldDB" id="A0A4R5F435"/>
<feature type="binding site" evidence="7">
    <location>
        <position position="13"/>
    </location>
    <ligand>
        <name>S-adenosyl-L-methionine</name>
        <dbReference type="ChEBI" id="CHEBI:59789"/>
    </ligand>
</feature>
<dbReference type="PANTHER" id="PTHR30481">
    <property type="entry name" value="DNA ADENINE METHYLASE"/>
    <property type="match status" value="1"/>
</dbReference>
<dbReference type="PIRSF" id="PIRSF000398">
    <property type="entry name" value="M_m6A_EcoRV"/>
    <property type="match status" value="1"/>
</dbReference>
<comment type="caution">
    <text evidence="9">The sequence shown here is derived from an EMBL/GenBank/DDBJ whole genome shotgun (WGS) entry which is preliminary data.</text>
</comment>
<evidence type="ECO:0000256" key="2">
    <source>
        <dbReference type="ARBA" id="ARBA00011900"/>
    </source>
</evidence>
<dbReference type="Proteomes" id="UP000294814">
    <property type="component" value="Unassembled WGS sequence"/>
</dbReference>
<dbReference type="Gene3D" id="1.10.1020.10">
    <property type="entry name" value="Adenine-specific Methyltransferase, Domain 2"/>
    <property type="match status" value="1"/>
</dbReference>
<dbReference type="SUPFAM" id="SSF53335">
    <property type="entry name" value="S-adenosyl-L-methionine-dependent methyltransferases"/>
    <property type="match status" value="1"/>
</dbReference>
<evidence type="ECO:0000256" key="3">
    <source>
        <dbReference type="ARBA" id="ARBA00022603"/>
    </source>
</evidence>